<sequence length="384" mass="39625">MPPSPHPLRFTRAEFAGAFGDLGTDLPLLVGIVVATGMDATTAFVVFGALQIASGLAYRLPMPVQPLKAMAAIAIAGKLAPPLLAAGGLIVGVVMLILARSGALSWIARTVPKPVVRGIQVGLGIQLALLALTRFIPADGARGWLLAAVALAIVLWLRESHRVPAALVVLALGLVVAALTWPAGAPLPLGFRLPTLPARWPTPTEFAQASLLLALPQLALSLGNSVLATKQVVADLFPDREPLTVKRIGTTYAIMNLVSAPLGGIPVCHGSGGIAGHYAFGARTGASGIIYGIFLVLSGLLLVGEPAAFQRLFPGPILGTLLLVEAITVLLLVRDLRDTPAWLAFAVACGLAAAFLPYGYAVALVGGTLIAVALRRRPGQDVSI</sequence>
<dbReference type="Proteomes" id="UP000500938">
    <property type="component" value="Chromosome"/>
</dbReference>
<keyword evidence="1" id="KW-1133">Transmembrane helix</keyword>
<keyword evidence="3" id="KW-1185">Reference proteome</keyword>
<proteinExistence type="predicted"/>
<dbReference type="KEGG" id="ggr:HKW67_20715"/>
<evidence type="ECO:0000256" key="1">
    <source>
        <dbReference type="SAM" id="Phobius"/>
    </source>
</evidence>
<feature type="transmembrane region" description="Helical" evidence="1">
    <location>
        <begin position="165"/>
        <end position="184"/>
    </location>
</feature>
<accession>A0A6M4IVJ9</accession>
<dbReference type="RefSeq" id="WP_171227204.1">
    <property type="nucleotide sequence ID" value="NZ_CP053085.1"/>
</dbReference>
<protein>
    <submittedName>
        <fullName evidence="2">Transporter</fullName>
    </submittedName>
</protein>
<feature type="transmembrane region" description="Helical" evidence="1">
    <location>
        <begin position="141"/>
        <end position="158"/>
    </location>
</feature>
<keyword evidence="1" id="KW-0472">Membrane</keyword>
<dbReference type="GO" id="GO:0015098">
    <property type="term" value="F:molybdate ion transmembrane transporter activity"/>
    <property type="evidence" value="ECO:0007669"/>
    <property type="project" value="InterPro"/>
</dbReference>
<dbReference type="EMBL" id="CP053085">
    <property type="protein sequence ID" value="QJR37769.1"/>
    <property type="molecule type" value="Genomic_DNA"/>
</dbReference>
<gene>
    <name evidence="2" type="ORF">HKW67_20715</name>
</gene>
<keyword evidence="1" id="KW-0812">Transmembrane</keyword>
<dbReference type="Pfam" id="PF16983">
    <property type="entry name" value="MFS_MOT1"/>
    <property type="match status" value="2"/>
</dbReference>
<dbReference type="PANTHER" id="PTHR31970">
    <property type="match status" value="1"/>
</dbReference>
<reference evidence="2 3" key="1">
    <citation type="submission" date="2020-05" db="EMBL/GenBank/DDBJ databases">
        <title>Complete genome sequence of Gemmatimonas greenlandica TET16.</title>
        <authorList>
            <person name="Zeng Y."/>
        </authorList>
    </citation>
    <scope>NUCLEOTIDE SEQUENCE [LARGE SCALE GENOMIC DNA]</scope>
    <source>
        <strain evidence="2 3">TET16</strain>
    </source>
</reference>
<feature type="transmembrane region" description="Helical" evidence="1">
    <location>
        <begin position="83"/>
        <end position="103"/>
    </location>
</feature>
<evidence type="ECO:0000313" key="3">
    <source>
        <dbReference type="Proteomes" id="UP000500938"/>
    </source>
</evidence>
<dbReference type="PANTHER" id="PTHR31970:SF9">
    <property type="entry name" value="MOLYBDATE TRANSPORTER 2"/>
    <property type="match status" value="1"/>
</dbReference>
<feature type="transmembrane region" description="Helical" evidence="1">
    <location>
        <begin position="115"/>
        <end position="135"/>
    </location>
</feature>
<dbReference type="AlphaFoldDB" id="A0A6M4IVJ9"/>
<organism evidence="2 3">
    <name type="scientific">Gemmatimonas groenlandica</name>
    <dbReference type="NCBI Taxonomy" id="2732249"/>
    <lineage>
        <taxon>Bacteria</taxon>
        <taxon>Pseudomonadati</taxon>
        <taxon>Gemmatimonadota</taxon>
        <taxon>Gemmatimonadia</taxon>
        <taxon>Gemmatimonadales</taxon>
        <taxon>Gemmatimonadaceae</taxon>
        <taxon>Gemmatimonas</taxon>
    </lineage>
</organism>
<feature type="transmembrane region" description="Helical" evidence="1">
    <location>
        <begin position="345"/>
        <end position="374"/>
    </location>
</feature>
<evidence type="ECO:0000313" key="2">
    <source>
        <dbReference type="EMBL" id="QJR37769.1"/>
    </source>
</evidence>
<feature type="transmembrane region" description="Helical" evidence="1">
    <location>
        <begin position="285"/>
        <end position="303"/>
    </location>
</feature>
<dbReference type="InterPro" id="IPR031563">
    <property type="entry name" value="MOT1/MOT2"/>
</dbReference>
<feature type="transmembrane region" description="Helical" evidence="1">
    <location>
        <begin position="315"/>
        <end position="333"/>
    </location>
</feature>
<name>A0A6M4IVJ9_9BACT</name>